<dbReference type="EMBL" id="AP012342">
    <property type="protein sequence ID" value="BAM06449.1"/>
    <property type="molecule type" value="Genomic_DNA"/>
</dbReference>
<evidence type="ECO:0000313" key="2">
    <source>
        <dbReference type="EMBL" id="BAM06449.1"/>
    </source>
</evidence>
<feature type="transmembrane region" description="Helical" evidence="1">
    <location>
        <begin position="20"/>
        <end position="40"/>
    </location>
</feature>
<dbReference type="PATRIC" id="fig|1162668.3.peg.864"/>
<gene>
    <name evidence="2" type="ordered locus">LFE_0734</name>
</gene>
<reference evidence="3" key="2">
    <citation type="submission" date="2012-03" db="EMBL/GenBank/DDBJ databases">
        <title>The complete genome sequence of the pioneer microbe on fresh volcanic deposit, Leptospirillum ferrooxidans strain C2-3.</title>
        <authorList>
            <person name="Fujimura R."/>
            <person name="Sato Y."/>
            <person name="Nishizawa T."/>
            <person name="Nanba K."/>
            <person name="Oshima K."/>
            <person name="Hattori M."/>
            <person name="Kamijo T."/>
            <person name="Ohta H."/>
        </authorList>
    </citation>
    <scope>NUCLEOTIDE SEQUENCE [LARGE SCALE GENOMIC DNA]</scope>
    <source>
        <strain evidence="3">C2-3</strain>
    </source>
</reference>
<organism evidence="2 3">
    <name type="scientific">Leptospirillum ferrooxidans (strain C2-3)</name>
    <dbReference type="NCBI Taxonomy" id="1162668"/>
    <lineage>
        <taxon>Bacteria</taxon>
        <taxon>Pseudomonadati</taxon>
        <taxon>Nitrospirota</taxon>
        <taxon>Nitrospiria</taxon>
        <taxon>Nitrospirales</taxon>
        <taxon>Nitrospiraceae</taxon>
        <taxon>Leptospirillum</taxon>
    </lineage>
</organism>
<protein>
    <submittedName>
        <fullName evidence="2">Uncharacterized protein</fullName>
    </submittedName>
</protein>
<name>I0IMF0_LEPFC</name>
<dbReference type="STRING" id="1162668.LFE_0734"/>
<dbReference type="HOGENOM" id="CLU_1967815_0_0_0"/>
<dbReference type="Proteomes" id="UP000007382">
    <property type="component" value="Chromosome"/>
</dbReference>
<evidence type="ECO:0000256" key="1">
    <source>
        <dbReference type="SAM" id="Phobius"/>
    </source>
</evidence>
<dbReference type="AlphaFoldDB" id="I0IMF0"/>
<keyword evidence="1" id="KW-0472">Membrane</keyword>
<keyword evidence="3" id="KW-1185">Reference proteome</keyword>
<dbReference type="RefSeq" id="WP_014448941.1">
    <property type="nucleotide sequence ID" value="NC_017094.1"/>
</dbReference>
<accession>I0IMF0</accession>
<dbReference type="OrthoDB" id="9812959at2"/>
<sequence>MSQPQKDADSAWTAALKIMISQIKVMVILLVVLMTFFSIWGKNHLHDRSYQTKIVQSHHLVKVGEYPDLDQTMSHLSERVSGKILTFTYSPDITVWFGNLALFGIAFPDEKGIIKKSNGKYVLFLED</sequence>
<reference evidence="2 3" key="1">
    <citation type="journal article" date="2012" name="J. Bacteriol.">
        <title>Complete Genome Sequence of Leptospirillum ferrooxidans Strain C2-3, Isolated from a Fresh Volcanic Ash Deposit on the Island of Miyake, Japan.</title>
        <authorList>
            <person name="Fujimura R."/>
            <person name="Sato Y."/>
            <person name="Nishizawa T."/>
            <person name="Oshima K."/>
            <person name="Kim S.-W."/>
            <person name="Hattori M."/>
            <person name="Kamijo T."/>
            <person name="Ohta H."/>
        </authorList>
    </citation>
    <scope>NUCLEOTIDE SEQUENCE [LARGE SCALE GENOMIC DNA]</scope>
    <source>
        <strain evidence="2 3">C2-3</strain>
    </source>
</reference>
<evidence type="ECO:0000313" key="3">
    <source>
        <dbReference type="Proteomes" id="UP000007382"/>
    </source>
</evidence>
<proteinExistence type="predicted"/>
<dbReference type="KEGG" id="lfc:LFE_0734"/>
<keyword evidence="1" id="KW-1133">Transmembrane helix</keyword>
<keyword evidence="1" id="KW-0812">Transmembrane</keyword>